<dbReference type="EMBL" id="JAUSZV010000005">
    <property type="protein sequence ID" value="MDQ0904961.1"/>
    <property type="molecule type" value="Genomic_DNA"/>
</dbReference>
<sequence length="35" mass="3964">MEIPDARTLVQFDNPVGLTAELRRFVKEHPLPGES</sequence>
<proteinExistence type="predicted"/>
<organism evidence="1 2">
    <name type="scientific">Streptomyces canus</name>
    <dbReference type="NCBI Taxonomy" id="58343"/>
    <lineage>
        <taxon>Bacteria</taxon>
        <taxon>Bacillati</taxon>
        <taxon>Actinomycetota</taxon>
        <taxon>Actinomycetes</taxon>
        <taxon>Kitasatosporales</taxon>
        <taxon>Streptomycetaceae</taxon>
        <taxon>Streptomyces</taxon>
        <taxon>Streptomyces aurantiacus group</taxon>
    </lineage>
</organism>
<name>A0AAW8F6S6_9ACTN</name>
<dbReference type="AlphaFoldDB" id="A0AAW8F6S6"/>
<comment type="caution">
    <text evidence="1">The sequence shown here is derived from an EMBL/GenBank/DDBJ whole genome shotgun (WGS) entry which is preliminary data.</text>
</comment>
<protein>
    <submittedName>
        <fullName evidence="1">Uncharacterized protein</fullName>
    </submittedName>
</protein>
<evidence type="ECO:0000313" key="2">
    <source>
        <dbReference type="Proteomes" id="UP001234216"/>
    </source>
</evidence>
<evidence type="ECO:0000313" key="1">
    <source>
        <dbReference type="EMBL" id="MDQ0904961.1"/>
    </source>
</evidence>
<accession>A0AAW8F6S6</accession>
<reference evidence="1" key="1">
    <citation type="submission" date="2023-07" db="EMBL/GenBank/DDBJ databases">
        <title>Comparative genomics of wheat-associated soil bacteria to identify genetic determinants of phenazine resistance.</title>
        <authorList>
            <person name="Mouncey N."/>
        </authorList>
    </citation>
    <scope>NUCLEOTIDE SEQUENCE</scope>
    <source>
        <strain evidence="1">V4I22</strain>
    </source>
</reference>
<dbReference type="Proteomes" id="UP001234216">
    <property type="component" value="Unassembled WGS sequence"/>
</dbReference>
<gene>
    <name evidence="1" type="ORF">QFZ22_000946</name>
</gene>